<feature type="region of interest" description="Disordered" evidence="2">
    <location>
        <begin position="1060"/>
        <end position="1114"/>
    </location>
</feature>
<feature type="compositionally biased region" description="Polar residues" evidence="2">
    <location>
        <begin position="133"/>
        <end position="149"/>
    </location>
</feature>
<keyword evidence="1" id="KW-0175">Coiled coil</keyword>
<feature type="compositionally biased region" description="Pro residues" evidence="2">
    <location>
        <begin position="481"/>
        <end position="490"/>
    </location>
</feature>
<evidence type="ECO:0000256" key="2">
    <source>
        <dbReference type="SAM" id="MobiDB-lite"/>
    </source>
</evidence>
<dbReference type="Proteomes" id="UP000645828">
    <property type="component" value="Unassembled WGS sequence"/>
</dbReference>
<dbReference type="PANTHER" id="PTHR35153">
    <property type="entry name" value="COILED-COIL DOMAIN-CONTAINING PROTEIN 154"/>
    <property type="match status" value="1"/>
</dbReference>
<feature type="compositionally biased region" description="Polar residues" evidence="2">
    <location>
        <begin position="1092"/>
        <end position="1102"/>
    </location>
</feature>
<proteinExistence type="predicted"/>
<feature type="region of interest" description="Disordered" evidence="2">
    <location>
        <begin position="133"/>
        <end position="161"/>
    </location>
</feature>
<comment type="caution">
    <text evidence="3">The sequence shown here is derived from an EMBL/GenBank/DDBJ whole genome shotgun (WGS) entry which is preliminary data.</text>
</comment>
<evidence type="ECO:0000313" key="4">
    <source>
        <dbReference type="Proteomes" id="UP000645828"/>
    </source>
</evidence>
<dbReference type="PANTHER" id="PTHR35153:SF1">
    <property type="entry name" value="COILED-COIL DOMAIN-CONTAINING PROTEIN 154"/>
    <property type="match status" value="1"/>
</dbReference>
<gene>
    <name evidence="3" type="ORF">NYPRO_LOCUS16165</name>
</gene>
<feature type="region of interest" description="Disordered" evidence="2">
    <location>
        <begin position="479"/>
        <end position="514"/>
    </location>
</feature>
<name>A0A811Z023_NYCPR</name>
<evidence type="ECO:0000313" key="3">
    <source>
        <dbReference type="EMBL" id="CAD7683373.1"/>
    </source>
</evidence>
<keyword evidence="4" id="KW-1185">Reference proteome</keyword>
<feature type="region of interest" description="Disordered" evidence="2">
    <location>
        <begin position="532"/>
        <end position="570"/>
    </location>
</feature>
<protein>
    <submittedName>
        <fullName evidence="3">(raccoon dog) hypothetical protein</fullName>
    </submittedName>
</protein>
<reference evidence="3" key="1">
    <citation type="submission" date="2020-12" db="EMBL/GenBank/DDBJ databases">
        <authorList>
            <consortium name="Molecular Ecology Group"/>
        </authorList>
    </citation>
    <scope>NUCLEOTIDE SEQUENCE</scope>
    <source>
        <strain evidence="3">TBG_1078</strain>
    </source>
</reference>
<feature type="compositionally biased region" description="Basic and acidic residues" evidence="2">
    <location>
        <begin position="500"/>
        <end position="514"/>
    </location>
</feature>
<dbReference type="Pfam" id="PF15450">
    <property type="entry name" value="CCDC154"/>
    <property type="match status" value="4"/>
</dbReference>
<dbReference type="EMBL" id="CAJHUB010000755">
    <property type="protein sequence ID" value="CAD7683373.1"/>
    <property type="molecule type" value="Genomic_DNA"/>
</dbReference>
<dbReference type="GO" id="GO:0035630">
    <property type="term" value="P:bone mineralization involved in bone maturation"/>
    <property type="evidence" value="ECO:0007669"/>
    <property type="project" value="TreeGrafter"/>
</dbReference>
<sequence>MHTCGTCWRWSLGSCRAHRDRVLPGALDLDAALGCEKCDVATGRALSWWLREDPRTRSWGSLREPPSGQAWMARRGGHGSPGTRLCDSAGWARVSLVHTLGHHSDWGPCALSSTGSQPPPAARRHLLAELAASNPSSGVSPLSQTNTVTLGDPGLPPEEGLASPELLSLEEISENYESSHLASATSVPERDSPGHWRQLEQWVADLQAEVASLRGHKDRCERAMLSLLREMLQLRACGQLQDAELKRLQQDVQQAAQAPDKEALECPGAQNQNQNHMQTLDKRYLPPATSGAGLSGGRGKAVAARDSRAPACPLLVLSLKSAAGAPLGTVWVWTAVGAASSAPGHLSTEGSPRAGPRRQQLLCARLVEVREALTQIRRKQVLQDSERKDAEQEASLRWAELAGKLEQEEQLREAACSALQKSQDEASKRVDHEVARMQAQVTKLGEEMSLRFLKRESKLCGFLQKSFLALEKVGARGPAAVPCPPRPCSPRGPVSPQRMKASESTRLKAESSLRGELDSRWQRLQDLAEERAQALQGQQEVGSSGPRGGSARIPGGGWGPRGLRATPAQQQEECRLLEQCRDLDQAVTQLTKFVHQNQVSLNRILLAEQEAWCVSKAPFSPETGLLAQSRGSTAPGGPPVPLRGSLHDPLLPGVPWTVWSQLSGPILGPACEGTASAEGQSISAPTCRDSKGQAEESRAGELAAYVQESLAAVQLAGELAQQEAHGALQLLREKSRALEESLAELGKQVKDLSDHFVALSWRLDLQEQMFRLRLSEAKREWEGLEQKSLEGLVQCRKEAEARLREVWERVDSLPRQIEAVSDKCVLRKSDSDLRISAEGKAREFEVEAVRQELAAVLSSVQLLKEGNPGRKIAEIQGQLATFQNQIMKLETSIQDNRTIQNLKFNTETRLRMEEMASLRESVLRLQSDEGPWALTLGSRRVLVSLGRQQFFIKDSALGEAVSMNRWGVYQTVRWAGVQWAATFRGPLRAWGGAGEAPRPVGLSCVSGQVASVEGGPHEPGGPAEAEHVPTEAPRLGACPLAHSLAPFSEINVPALVPVRVPSSHPGLRDTRPASRSSRLAGPCPAAGRPAQASVSQGPTHSMQPPGGPAGTGSGSLGPWLWAASCALHTCTVASRGSGSSCPNLGSKQRVCSHTQAAPLFLPPRKALLIPQELALPPAAGPGGGAALGPARGAGSGESFAAHLGPRGCSGGRVGLAQSTGV</sequence>
<organism evidence="3 4">
    <name type="scientific">Nyctereutes procyonoides</name>
    <name type="common">Raccoon dog</name>
    <name type="synonym">Canis procyonoides</name>
    <dbReference type="NCBI Taxonomy" id="34880"/>
    <lineage>
        <taxon>Eukaryota</taxon>
        <taxon>Metazoa</taxon>
        <taxon>Chordata</taxon>
        <taxon>Craniata</taxon>
        <taxon>Vertebrata</taxon>
        <taxon>Euteleostomi</taxon>
        <taxon>Mammalia</taxon>
        <taxon>Eutheria</taxon>
        <taxon>Laurasiatheria</taxon>
        <taxon>Carnivora</taxon>
        <taxon>Caniformia</taxon>
        <taxon>Canidae</taxon>
        <taxon>Nyctereutes</taxon>
    </lineage>
</organism>
<dbReference type="InterPro" id="IPR029512">
    <property type="entry name" value="CCDC154"/>
</dbReference>
<dbReference type="AlphaFoldDB" id="A0A811Z023"/>
<evidence type="ECO:0000256" key="1">
    <source>
        <dbReference type="SAM" id="Coils"/>
    </source>
</evidence>
<feature type="coiled-coil region" evidence="1">
    <location>
        <begin position="728"/>
        <end position="755"/>
    </location>
</feature>
<accession>A0A811Z023</accession>
<feature type="region of interest" description="Disordered" evidence="2">
    <location>
        <begin position="1009"/>
        <end position="1028"/>
    </location>
</feature>